<evidence type="ECO:0000313" key="1">
    <source>
        <dbReference type="EMBL" id="QKG92273.1"/>
    </source>
</evidence>
<evidence type="ECO:0000313" key="2">
    <source>
        <dbReference type="Proteomes" id="UP000505020"/>
    </source>
</evidence>
<organism evidence="1 2">
    <name type="scientific">Halorubrum salinarum</name>
    <dbReference type="NCBI Taxonomy" id="2739057"/>
    <lineage>
        <taxon>Archaea</taxon>
        <taxon>Methanobacteriati</taxon>
        <taxon>Methanobacteriota</taxon>
        <taxon>Stenosarchaea group</taxon>
        <taxon>Halobacteria</taxon>
        <taxon>Halobacteriales</taxon>
        <taxon>Haloferacaceae</taxon>
        <taxon>Halorubrum</taxon>
    </lineage>
</organism>
<reference evidence="1 2" key="1">
    <citation type="submission" date="2020-05" db="EMBL/GenBank/DDBJ databases">
        <title>Halorubrum RHB-C sp.nov., an extremely halophilic archaeon isolated from solar salt farm.</title>
        <authorList>
            <person name="Ho H."/>
            <person name="Danganan R.E."/>
            <person name="Dedeles G.R."/>
            <person name="Kim S.-G."/>
        </authorList>
    </citation>
    <scope>NUCLEOTIDE SEQUENCE [LARGE SCALE GENOMIC DNA]</scope>
    <source>
        <strain evidence="1 2">RHB-C</strain>
    </source>
</reference>
<protein>
    <submittedName>
        <fullName evidence="1">Uncharacterized protein</fullName>
    </submittedName>
</protein>
<name>A0A7D3Y0U1_9EURY</name>
<keyword evidence="2" id="KW-1185">Reference proteome</keyword>
<dbReference type="Proteomes" id="UP000505020">
    <property type="component" value="Chromosome"/>
</dbReference>
<proteinExistence type="predicted"/>
<dbReference type="KEGG" id="hsai:HPS36_05225"/>
<dbReference type="AlphaFoldDB" id="A0A7D3Y0U1"/>
<dbReference type="GeneID" id="55594381"/>
<dbReference type="EMBL" id="CP053941">
    <property type="protein sequence ID" value="QKG92273.1"/>
    <property type="molecule type" value="Genomic_DNA"/>
</dbReference>
<dbReference type="RefSeq" id="WP_173228921.1">
    <property type="nucleotide sequence ID" value="NZ_CP053941.1"/>
</dbReference>
<sequence>MFGSSSDDLTDEGGYYHAATSDLYVVDEGEYYVVATDRKGRDDVAYIVEQDGKHVVSEGYSGWGGVLDGDTLCYVVEQDGKHVVAEEYSSWGDVPDGDTLCYVVEQDGKHVVSEGYSGWGDGPDGERFGEFDADLPPVLGVAVPPRSVTGI</sequence>
<gene>
    <name evidence="1" type="ORF">HPS36_05225</name>
</gene>
<accession>A0A7D3Y0U1</accession>